<dbReference type="PROSITE" id="PS00018">
    <property type="entry name" value="EF_HAND_1"/>
    <property type="match status" value="1"/>
</dbReference>
<evidence type="ECO:0000256" key="4">
    <source>
        <dbReference type="SAM" id="Coils"/>
    </source>
</evidence>
<dbReference type="AlphaFoldDB" id="A0AB34JZB2"/>
<keyword evidence="4" id="KW-0175">Coiled coil</keyword>
<evidence type="ECO:0000313" key="7">
    <source>
        <dbReference type="Proteomes" id="UP001515480"/>
    </source>
</evidence>
<dbReference type="SUPFAM" id="SSF47473">
    <property type="entry name" value="EF-hand"/>
    <property type="match status" value="1"/>
</dbReference>
<dbReference type="InterPro" id="IPR011992">
    <property type="entry name" value="EF-hand-dom_pair"/>
</dbReference>
<keyword evidence="7" id="KW-1185">Reference proteome</keyword>
<dbReference type="Gene3D" id="1.10.238.10">
    <property type="entry name" value="EF-hand"/>
    <property type="match status" value="1"/>
</dbReference>
<evidence type="ECO:0000256" key="3">
    <source>
        <dbReference type="ARBA" id="ARBA00022837"/>
    </source>
</evidence>
<evidence type="ECO:0000256" key="5">
    <source>
        <dbReference type="SAM" id="MobiDB-lite"/>
    </source>
</evidence>
<feature type="region of interest" description="Disordered" evidence="5">
    <location>
        <begin position="725"/>
        <end position="823"/>
    </location>
</feature>
<dbReference type="GO" id="GO:0005737">
    <property type="term" value="C:cytoplasm"/>
    <property type="evidence" value="ECO:0007669"/>
    <property type="project" value="UniProtKB-SubCell"/>
</dbReference>
<sequence length="907" mass="101191">MAAEPTAELVRELLAQRSPSSGTLSEEVFFERELLLLRPHLSHKECSTRVYRRAVFDAINETLAELSAPGAKKTRTSLKLSSLKRGLGGPASDPPPTIPTDDQVLQSLRENHVRFGNPSDPTELHKAEDLGKLVRTLWKRMSPTWTEPRAEELLSHAHEEADDNIDEYEDESSRHQDRLQRARAAFWQWREREVLTDEELHEAFWQALCSNVSPPFPTEEEVKARPNQGVRQGMAGLGMPRGPEEQKEDTAHMLSDGEGQTTASKSNPRDDNTCEVDAVDGRSDSHMVRHGESDVHEHNRINYDDWIHALDELEASGFTKEKIAPFRSARMFLGLELDDHFRCSIRSLYRVAASLTQLLQTRVMLAMLDDGSGRLNEPALETLVQDLVPRLEQLREHVHLQPDHSFLPFYIAHCVRKFMLLLDPRKKGSVLIEELLLSEELAYFFALATDVALSREEEEANWFSLPAAIRVYRQFLSLDADHDGMLTPGELLLYGDSHQALTPAFVNRLFEVAHTYEGRLDYKGYLDFVIASENKSHPASISYFFRALDLSSSGYIDVFALNYFVRDIIDGLLDAGDEPPVLETVIDELIDLCKVRPQKRGVVQVPPTADGELPRISLRELIASGAGSIVVSCLTDTQGFWNWDNRESLIEYEDEDRYAREMEDDARRVTNLFSHAARTTVAGPLIADLVGPEPQVVVEESRMRNTRTMHALLRRSVLQPSEEEYPASSFIESPPASTFTAPSSQAKHIEEDIDSSHVKERPQSSRRKTVASAMRDSGHASPPFASSAPTSNSSATSAPASSFGAVGFPPRPNIDVRPATDKTDIEASNDASVLVTVDGLDVDDILLWLQTSAFKKRPLSRAAREMNGATGSATRRSHRAQILEEVRAIGAKTKAASSSIVLDPLGA</sequence>
<dbReference type="GO" id="GO:0000226">
    <property type="term" value="P:microtubule cytoskeleton organization"/>
    <property type="evidence" value="ECO:0007669"/>
    <property type="project" value="TreeGrafter"/>
</dbReference>
<dbReference type="InterPro" id="IPR018247">
    <property type="entry name" value="EF_Hand_1_Ca_BS"/>
</dbReference>
<feature type="region of interest" description="Disordered" evidence="5">
    <location>
        <begin position="72"/>
        <end position="100"/>
    </location>
</feature>
<evidence type="ECO:0000313" key="6">
    <source>
        <dbReference type="EMBL" id="KAL1526217.1"/>
    </source>
</evidence>
<organism evidence="6 7">
    <name type="scientific">Prymnesium parvum</name>
    <name type="common">Toxic golden alga</name>
    <dbReference type="NCBI Taxonomy" id="97485"/>
    <lineage>
        <taxon>Eukaryota</taxon>
        <taxon>Haptista</taxon>
        <taxon>Haptophyta</taxon>
        <taxon>Prymnesiophyceae</taxon>
        <taxon>Prymnesiales</taxon>
        <taxon>Prymnesiaceae</taxon>
        <taxon>Prymnesium</taxon>
    </lineage>
</organism>
<evidence type="ECO:0000256" key="2">
    <source>
        <dbReference type="ARBA" id="ARBA00022490"/>
    </source>
</evidence>
<keyword evidence="2" id="KW-0963">Cytoplasm</keyword>
<protein>
    <recommendedName>
        <fullName evidence="8">Serine/threonine-protein phosphatase 2A regulatory subunit B'' subunit gamma</fullName>
    </recommendedName>
</protein>
<feature type="coiled-coil region" evidence="4">
    <location>
        <begin position="151"/>
        <end position="185"/>
    </location>
</feature>
<gene>
    <name evidence="6" type="ORF">AB1Y20_014943</name>
</gene>
<dbReference type="GO" id="GO:0035303">
    <property type="term" value="P:regulation of dephosphorylation"/>
    <property type="evidence" value="ECO:0007669"/>
    <property type="project" value="InterPro"/>
</dbReference>
<dbReference type="PANTHER" id="PTHR12085">
    <property type="entry name" value="SERINE/THREONINE-PROTEIN PHOSPHATASE 2A REGULATORY SUBUNIT B'' SUBUNIT GAMMA"/>
    <property type="match status" value="1"/>
</dbReference>
<feature type="compositionally biased region" description="Basic and acidic residues" evidence="5">
    <location>
        <begin position="747"/>
        <end position="763"/>
    </location>
</feature>
<evidence type="ECO:0008006" key="8">
    <source>
        <dbReference type="Google" id="ProtNLM"/>
    </source>
</evidence>
<comment type="caution">
    <text evidence="6">The sequence shown here is derived from an EMBL/GenBank/DDBJ whole genome shotgun (WGS) entry which is preliminary data.</text>
</comment>
<feature type="compositionally biased region" description="Low complexity" evidence="5">
    <location>
        <begin position="733"/>
        <end position="744"/>
    </location>
</feature>
<comment type="subcellular location">
    <subcellularLocation>
        <location evidence="1">Cytoplasm</location>
    </subcellularLocation>
</comment>
<dbReference type="GO" id="GO:0005819">
    <property type="term" value="C:spindle"/>
    <property type="evidence" value="ECO:0007669"/>
    <property type="project" value="TreeGrafter"/>
</dbReference>
<reference evidence="6 7" key="1">
    <citation type="journal article" date="2024" name="Science">
        <title>Giant polyketide synthase enzymes in the biosynthesis of giant marine polyether toxins.</title>
        <authorList>
            <person name="Fallon T.R."/>
            <person name="Shende V.V."/>
            <person name="Wierzbicki I.H."/>
            <person name="Pendleton A.L."/>
            <person name="Watervoot N.F."/>
            <person name="Auber R.P."/>
            <person name="Gonzalez D.J."/>
            <person name="Wisecaver J.H."/>
            <person name="Moore B.S."/>
        </authorList>
    </citation>
    <scope>NUCLEOTIDE SEQUENCE [LARGE SCALE GENOMIC DNA]</scope>
    <source>
        <strain evidence="6 7">12B1</strain>
    </source>
</reference>
<feature type="compositionally biased region" description="Basic and acidic residues" evidence="5">
    <location>
        <begin position="242"/>
        <end position="251"/>
    </location>
</feature>
<dbReference type="Proteomes" id="UP001515480">
    <property type="component" value="Unassembled WGS sequence"/>
</dbReference>
<keyword evidence="3" id="KW-0106">Calcium</keyword>
<dbReference type="PANTHER" id="PTHR12085:SF3">
    <property type="entry name" value="SERINE_THREONINE-PROTEIN PHOSPHATASE 2A REGULATORY SUBUNIT B'' SUBUNIT GAMMA"/>
    <property type="match status" value="1"/>
</dbReference>
<dbReference type="InterPro" id="IPR039865">
    <property type="entry name" value="PPP2R3C"/>
</dbReference>
<feature type="compositionally biased region" description="Low complexity" evidence="5">
    <location>
        <begin position="779"/>
        <end position="805"/>
    </location>
</feature>
<feature type="region of interest" description="Disordered" evidence="5">
    <location>
        <begin position="216"/>
        <end position="280"/>
    </location>
</feature>
<dbReference type="GO" id="GO:0030865">
    <property type="term" value="P:cortical cytoskeleton organization"/>
    <property type="evidence" value="ECO:0007669"/>
    <property type="project" value="TreeGrafter"/>
</dbReference>
<name>A0AB34JZB2_PRYPA</name>
<dbReference type="EMBL" id="JBGBPQ010000003">
    <property type="protein sequence ID" value="KAL1526217.1"/>
    <property type="molecule type" value="Genomic_DNA"/>
</dbReference>
<accession>A0AB34JZB2</accession>
<evidence type="ECO:0000256" key="1">
    <source>
        <dbReference type="ARBA" id="ARBA00004496"/>
    </source>
</evidence>
<proteinExistence type="predicted"/>